<dbReference type="SMART" id="SM00564">
    <property type="entry name" value="PQQ"/>
    <property type="match status" value="5"/>
</dbReference>
<dbReference type="InterPro" id="IPR002372">
    <property type="entry name" value="PQQ_rpt_dom"/>
</dbReference>
<proteinExistence type="predicted"/>
<dbReference type="OrthoDB" id="9816081at2"/>
<dbReference type="Gene3D" id="3.60.21.10">
    <property type="match status" value="1"/>
</dbReference>
<dbReference type="SUPFAM" id="SSF50998">
    <property type="entry name" value="Quinoprotein alcohol dehydrogenase-like"/>
    <property type="match status" value="1"/>
</dbReference>
<dbReference type="SUPFAM" id="SSF56300">
    <property type="entry name" value="Metallo-dependent phosphatases"/>
    <property type="match status" value="1"/>
</dbReference>
<feature type="chain" id="PRO_5011744288" evidence="1">
    <location>
        <begin position="24"/>
        <end position="613"/>
    </location>
</feature>
<evidence type="ECO:0000313" key="4">
    <source>
        <dbReference type="EMBL" id="SFD65916.1"/>
    </source>
</evidence>
<sequence length="613" mass="68479">MIMKHVVTRILLLFIMVSGFSQNAENSGNIKFVQLTDLHVSVGNDNDFLLQNIVKEINNSDFEFAVVTGDLTNRGADDELKQVHSILSQLKIPYYVISGNHETNWSESAGLTYKKIFGEDRFVFSKGDYLFIGFPCGPYMKMGDGFVKHEDVLWLDKTLKESLKNSNKKVLNFAHYPLDNSVSNYKEVLSVLEKYPTVATFCGHGHTLRKYDFSGLSGIMGTSITSLDGKTKSYNQVIISKDSISIYQKEIDKPGVFKFSVPSKPSKITIPKDSVTMQSPFIKDIASIYSLPAFDKKNLYFTNSIGEIKSVNLKNKNVNWKTETGNSIYFSPIIIKSNLVVGTIEGNMVGYDTQSGKQKWTIPVGGVLVGSPIAENNKIYTASSKAFICADAVTGKVIWQNNLPASYSQGVPVIQGNKIIFGVWDSYIYCLDKNTGNLIWKWNNGNDQQILYSAGNVNMVSSKNRLYFVTPQRFLTVLDIETGKTLLRTSKWKIRESMGKSQDGKWMYGKTMDGLLLRVPINDEMELTEENMIAQSKVLDLKLGYEHNPAGILENKNKIYVGSRKGEVIVVDAAKFEIIKQINLGSSSVNGFTIDDKGQVWASLIEGGIFLLE</sequence>
<dbReference type="InterPro" id="IPR029052">
    <property type="entry name" value="Metallo-depent_PP-like"/>
</dbReference>
<keyword evidence="1" id="KW-0732">Signal</keyword>
<dbReference type="InterPro" id="IPR018391">
    <property type="entry name" value="PQQ_b-propeller_rpt"/>
</dbReference>
<evidence type="ECO:0000259" key="3">
    <source>
        <dbReference type="Pfam" id="PF13360"/>
    </source>
</evidence>
<evidence type="ECO:0000259" key="2">
    <source>
        <dbReference type="Pfam" id="PF00149"/>
    </source>
</evidence>
<dbReference type="InterPro" id="IPR004843">
    <property type="entry name" value="Calcineurin-like_PHP"/>
</dbReference>
<accession>A0A1I1U507</accession>
<dbReference type="Gene3D" id="3.60.21.40">
    <property type="entry name" value="GpdQ, catalytic alpha/beta sandwich domain"/>
    <property type="match status" value="1"/>
</dbReference>
<feature type="domain" description="Pyrrolo-quinoline quinone repeat" evidence="3">
    <location>
        <begin position="337"/>
        <end position="518"/>
    </location>
</feature>
<dbReference type="STRING" id="739143.SAMN05216297_110197"/>
<evidence type="ECO:0000256" key="1">
    <source>
        <dbReference type="SAM" id="SignalP"/>
    </source>
</evidence>
<dbReference type="InterPro" id="IPR011047">
    <property type="entry name" value="Quinoprotein_ADH-like_sf"/>
</dbReference>
<dbReference type="Pfam" id="PF00149">
    <property type="entry name" value="Metallophos"/>
    <property type="match status" value="1"/>
</dbReference>
<feature type="signal peptide" evidence="1">
    <location>
        <begin position="1"/>
        <end position="23"/>
    </location>
</feature>
<dbReference type="Proteomes" id="UP000199672">
    <property type="component" value="Unassembled WGS sequence"/>
</dbReference>
<dbReference type="InterPro" id="IPR015943">
    <property type="entry name" value="WD40/YVTN_repeat-like_dom_sf"/>
</dbReference>
<feature type="domain" description="Calcineurin-like phosphoesterase" evidence="2">
    <location>
        <begin position="30"/>
        <end position="207"/>
    </location>
</feature>
<keyword evidence="5" id="KW-1185">Reference proteome</keyword>
<dbReference type="Pfam" id="PF13360">
    <property type="entry name" value="PQQ_2"/>
    <property type="match status" value="1"/>
</dbReference>
<protein>
    <submittedName>
        <fullName evidence="4">Calcineurin-like phosphoesterase</fullName>
    </submittedName>
</protein>
<name>A0A1I1U507_9FLAO</name>
<dbReference type="InterPro" id="IPR042283">
    <property type="entry name" value="GpdQ_catalytic"/>
</dbReference>
<dbReference type="EMBL" id="FOMH01000010">
    <property type="protein sequence ID" value="SFD65916.1"/>
    <property type="molecule type" value="Genomic_DNA"/>
</dbReference>
<dbReference type="AlphaFoldDB" id="A0A1I1U507"/>
<reference evidence="5" key="1">
    <citation type="submission" date="2016-10" db="EMBL/GenBank/DDBJ databases">
        <authorList>
            <person name="Varghese N."/>
            <person name="Submissions S."/>
        </authorList>
    </citation>
    <scope>NUCLEOTIDE SEQUENCE [LARGE SCALE GENOMIC DNA]</scope>
    <source>
        <strain evidence="5">CGMCC 1.10370</strain>
    </source>
</reference>
<dbReference type="PANTHER" id="PTHR34512:SF30">
    <property type="entry name" value="OUTER MEMBRANE PROTEIN ASSEMBLY FACTOR BAMB"/>
    <property type="match status" value="1"/>
</dbReference>
<dbReference type="GO" id="GO:0016787">
    <property type="term" value="F:hydrolase activity"/>
    <property type="evidence" value="ECO:0007669"/>
    <property type="project" value="InterPro"/>
</dbReference>
<gene>
    <name evidence="4" type="ORF">SAMN05216297_110197</name>
</gene>
<dbReference type="PANTHER" id="PTHR34512">
    <property type="entry name" value="CELL SURFACE PROTEIN"/>
    <property type="match status" value="1"/>
</dbReference>
<organism evidence="4 5">
    <name type="scientific">Flavobacterium phragmitis</name>
    <dbReference type="NCBI Taxonomy" id="739143"/>
    <lineage>
        <taxon>Bacteria</taxon>
        <taxon>Pseudomonadati</taxon>
        <taxon>Bacteroidota</taxon>
        <taxon>Flavobacteriia</taxon>
        <taxon>Flavobacteriales</taxon>
        <taxon>Flavobacteriaceae</taxon>
        <taxon>Flavobacterium</taxon>
    </lineage>
</organism>
<dbReference type="Gene3D" id="2.130.10.10">
    <property type="entry name" value="YVTN repeat-like/Quinoprotein amine dehydrogenase"/>
    <property type="match status" value="1"/>
</dbReference>
<evidence type="ECO:0000313" key="5">
    <source>
        <dbReference type="Proteomes" id="UP000199672"/>
    </source>
</evidence>